<dbReference type="SUPFAM" id="SSF55753">
    <property type="entry name" value="Actin depolymerizing proteins"/>
    <property type="match status" value="6"/>
</dbReference>
<dbReference type="GO" id="GO:0005737">
    <property type="term" value="C:cytoplasm"/>
    <property type="evidence" value="ECO:0007669"/>
    <property type="project" value="TreeGrafter"/>
</dbReference>
<evidence type="ECO:0000256" key="4">
    <source>
        <dbReference type="ARBA" id="ARBA00023203"/>
    </source>
</evidence>
<dbReference type="AlphaFoldDB" id="A0A7E6FNY8"/>
<evidence type="ECO:0000313" key="7">
    <source>
        <dbReference type="RefSeq" id="XP_036369411.1"/>
    </source>
</evidence>
<evidence type="ECO:0000256" key="1">
    <source>
        <dbReference type="ARBA" id="ARBA00008418"/>
    </source>
</evidence>
<dbReference type="InterPro" id="IPR029006">
    <property type="entry name" value="ADF-H/Gelsolin-like_dom_sf"/>
</dbReference>
<accession>A0A7E6FNY8</accession>
<organism evidence="6 7">
    <name type="scientific">Octopus sinensis</name>
    <name type="common">East Asian common octopus</name>
    <dbReference type="NCBI Taxonomy" id="2607531"/>
    <lineage>
        <taxon>Eukaryota</taxon>
        <taxon>Metazoa</taxon>
        <taxon>Spiralia</taxon>
        <taxon>Lophotrochozoa</taxon>
        <taxon>Mollusca</taxon>
        <taxon>Cephalopoda</taxon>
        <taxon>Coleoidea</taxon>
        <taxon>Octopodiformes</taxon>
        <taxon>Octopoda</taxon>
        <taxon>Incirrata</taxon>
        <taxon>Octopodidae</taxon>
        <taxon>Octopus</taxon>
    </lineage>
</organism>
<dbReference type="GO" id="GO:0005546">
    <property type="term" value="F:phosphatidylinositol-4,5-bisphosphate binding"/>
    <property type="evidence" value="ECO:0007669"/>
    <property type="project" value="TreeGrafter"/>
</dbReference>
<evidence type="ECO:0000256" key="3">
    <source>
        <dbReference type="ARBA" id="ARBA00022737"/>
    </source>
</evidence>
<dbReference type="PANTHER" id="PTHR11977:SF57">
    <property type="entry name" value="VILLIN-LIKE PROTEIN QUAIL"/>
    <property type="match status" value="1"/>
</dbReference>
<dbReference type="PRINTS" id="PR00597">
    <property type="entry name" value="GELSOLIN"/>
</dbReference>
<dbReference type="GO" id="GO:0008154">
    <property type="term" value="P:actin polymerization or depolymerization"/>
    <property type="evidence" value="ECO:0007669"/>
    <property type="project" value="TreeGrafter"/>
</dbReference>
<reference evidence="7" key="1">
    <citation type="submission" date="2025-08" db="UniProtKB">
        <authorList>
            <consortium name="RefSeq"/>
        </authorList>
    </citation>
    <scope>IDENTIFICATION</scope>
</reference>
<keyword evidence="4" id="KW-0009">Actin-binding</keyword>
<dbReference type="Pfam" id="PF02209">
    <property type="entry name" value="VHP"/>
    <property type="match status" value="1"/>
</dbReference>
<dbReference type="InterPro" id="IPR007122">
    <property type="entry name" value="Villin/Gelsolin"/>
</dbReference>
<dbReference type="InterPro" id="IPR007123">
    <property type="entry name" value="Gelsolin-like_dom"/>
</dbReference>
<dbReference type="PROSITE" id="PS51089">
    <property type="entry name" value="HP"/>
    <property type="match status" value="1"/>
</dbReference>
<comment type="similarity">
    <text evidence="1">Belongs to the villin/gelsolin family.</text>
</comment>
<proteinExistence type="inferred from homology"/>
<keyword evidence="3" id="KW-0677">Repeat</keyword>
<gene>
    <name evidence="7" type="primary">LOC115224735</name>
</gene>
<name>A0A7E6FNY8_9MOLL</name>
<dbReference type="GO" id="GO:0051016">
    <property type="term" value="P:barbed-end actin filament capping"/>
    <property type="evidence" value="ECO:0007669"/>
    <property type="project" value="TreeGrafter"/>
</dbReference>
<evidence type="ECO:0000259" key="5">
    <source>
        <dbReference type="PROSITE" id="PS51089"/>
    </source>
</evidence>
<feature type="domain" description="HP" evidence="5">
    <location>
        <begin position="758"/>
        <end position="824"/>
    </location>
</feature>
<dbReference type="CDD" id="cd11288">
    <property type="entry name" value="gelsolin_S5_like"/>
    <property type="match status" value="1"/>
</dbReference>
<dbReference type="CDD" id="cd11291">
    <property type="entry name" value="gelsolin_S6_like"/>
    <property type="match status" value="1"/>
</dbReference>
<dbReference type="GO" id="GO:0051015">
    <property type="term" value="F:actin filament binding"/>
    <property type="evidence" value="ECO:0007669"/>
    <property type="project" value="InterPro"/>
</dbReference>
<dbReference type="SMART" id="SM00153">
    <property type="entry name" value="VHP"/>
    <property type="match status" value="1"/>
</dbReference>
<dbReference type="KEGG" id="osn:115224735"/>
<dbReference type="FunFam" id="3.40.20.10:FF:000001">
    <property type="entry name" value="Gelsolin"/>
    <property type="match status" value="1"/>
</dbReference>
<keyword evidence="6" id="KW-1185">Reference proteome</keyword>
<dbReference type="CDD" id="cd11293">
    <property type="entry name" value="gelsolin_S4_like"/>
    <property type="match status" value="1"/>
</dbReference>
<dbReference type="SUPFAM" id="SSF47050">
    <property type="entry name" value="VHP, Villin headpiece domain"/>
    <property type="match status" value="1"/>
</dbReference>
<dbReference type="InterPro" id="IPR036886">
    <property type="entry name" value="Villin_headpiece_dom_sf"/>
</dbReference>
<dbReference type="GO" id="GO:0015629">
    <property type="term" value="C:actin cytoskeleton"/>
    <property type="evidence" value="ECO:0007669"/>
    <property type="project" value="TreeGrafter"/>
</dbReference>
<dbReference type="Pfam" id="PF00626">
    <property type="entry name" value="Gelsolin"/>
    <property type="match status" value="6"/>
</dbReference>
<dbReference type="FunFam" id="3.40.20.10:FF:000005">
    <property type="entry name" value="Gelsolin"/>
    <property type="match status" value="1"/>
</dbReference>
<dbReference type="Gene3D" id="3.40.20.10">
    <property type="entry name" value="Severin"/>
    <property type="match status" value="6"/>
</dbReference>
<protein>
    <submittedName>
        <fullName evidence="7">Advillin-like</fullName>
    </submittedName>
</protein>
<sequence>MNDCYRFIAMNSTVDVAFRCVPKIIKDGTTYMNMWRVEGYNLLLWQKKGKFHKGDSYLIVKLRADCGHTSRYIHFWLGSETTQDEAGLAALKAVELDDYFGGQAVQFREVENYESKIFLSYFSTITYESGGYLFDLYSIKQHYEEKLWHVKGKRNLKLNQLPMGWCNVNNNDVYILDIKECMFIWIGKRANVYEKIKAAQITQYLNTQRVSKVQVIIVNDGEEGKLKKDEFQLFNRYLPLAMKNLGKHEQISDDSENENFEKTLRLYICCDEDGVLKVTELKNGPLSYSDLQSKDMYIIVSEDHVWIWVGRLVPKTARREAMNNAVGFSKKKNADLCQVIRVIENEETEDFKYLFHNWPEPSRRGNSKIKIGRTIQSSYDAKSLHDNKPLAAELQMVDDGQGEVEVHRFQNYNLIPVTKQQFGQFFNGDCYVIVYTYTVKTQEKYIVYYWLGIESNLEDQRVVSLRVTELEETLGHNVMQVRVIQGKEPPHLMTIFKGKMVILLGSHEKWEKKSSLLASGPGRHYMLHVRGTSDYNTKAVQVPMRAASLNSNDVFVIFDGHRCFIWAGKGSTGDEREMAKNISDGATFIPEGHEKPEFWNCLGGLEPYMNDKQIQNLSAEHRPRLFCFSKISEPMKVEEIYNFEQKDLIPDDIMLIDTWDSIFLWIGNDVRHDDKKQANTLILQYLENDPAFRHTDIPIYRVYQGYEPAIFSGFFTDWNESFWENDTTFEQLEKQLKLNNMNVPLFEVPSAKHSGQTFKQVPKYAYSMLAGRSPDMLPSEVDPSNKERHLTELEFMSVFRMTYADFFNLPQWRKTDLKKNLGLF</sequence>
<dbReference type="RefSeq" id="XP_036369411.1">
    <property type="nucleotide sequence ID" value="XM_036513518.1"/>
</dbReference>
<dbReference type="Proteomes" id="UP000515154">
    <property type="component" value="Linkage group LG2"/>
</dbReference>
<dbReference type="GO" id="GO:0051014">
    <property type="term" value="P:actin filament severing"/>
    <property type="evidence" value="ECO:0007669"/>
    <property type="project" value="TreeGrafter"/>
</dbReference>
<dbReference type="InterPro" id="IPR003128">
    <property type="entry name" value="Villin_headpiece"/>
</dbReference>
<evidence type="ECO:0000313" key="6">
    <source>
        <dbReference type="Proteomes" id="UP000515154"/>
    </source>
</evidence>
<dbReference type="Gene3D" id="1.10.950.10">
    <property type="entry name" value="Villin headpiece domain"/>
    <property type="match status" value="1"/>
</dbReference>
<dbReference type="PANTHER" id="PTHR11977">
    <property type="entry name" value="VILLIN"/>
    <property type="match status" value="1"/>
</dbReference>
<dbReference type="SMART" id="SM00262">
    <property type="entry name" value="GEL"/>
    <property type="match status" value="6"/>
</dbReference>
<evidence type="ECO:0000256" key="2">
    <source>
        <dbReference type="ARBA" id="ARBA00022467"/>
    </source>
</evidence>
<keyword evidence="2" id="KW-0117">Actin capping</keyword>